<dbReference type="AlphaFoldDB" id="A0A553HUR0"/>
<dbReference type="Proteomes" id="UP000319160">
    <property type="component" value="Unassembled WGS sequence"/>
</dbReference>
<accession>A0A553HUR0</accession>
<evidence type="ECO:0000313" key="2">
    <source>
        <dbReference type="Proteomes" id="UP000319160"/>
    </source>
</evidence>
<keyword evidence="2" id="KW-1185">Reference proteome</keyword>
<evidence type="ECO:0000313" key="1">
    <source>
        <dbReference type="EMBL" id="TRX91683.1"/>
    </source>
</evidence>
<reference evidence="2" key="1">
    <citation type="submission" date="2019-06" db="EMBL/GenBank/DDBJ databases">
        <title>Draft genome sequence of the griseofulvin-producing fungus Xylaria cubensis strain G536.</title>
        <authorList>
            <person name="Mead M.E."/>
            <person name="Raja H.A."/>
            <person name="Steenwyk J.L."/>
            <person name="Knowles S.L."/>
            <person name="Oberlies N.H."/>
            <person name="Rokas A."/>
        </authorList>
    </citation>
    <scope>NUCLEOTIDE SEQUENCE [LARGE SCALE GENOMIC DNA]</scope>
    <source>
        <strain evidence="2">G536</strain>
    </source>
</reference>
<organism evidence="1 2">
    <name type="scientific">Xylaria flabelliformis</name>
    <dbReference type="NCBI Taxonomy" id="2512241"/>
    <lineage>
        <taxon>Eukaryota</taxon>
        <taxon>Fungi</taxon>
        <taxon>Dikarya</taxon>
        <taxon>Ascomycota</taxon>
        <taxon>Pezizomycotina</taxon>
        <taxon>Sordariomycetes</taxon>
        <taxon>Xylariomycetidae</taxon>
        <taxon>Xylariales</taxon>
        <taxon>Xylariaceae</taxon>
        <taxon>Xylaria</taxon>
    </lineage>
</organism>
<name>A0A553HUR0_9PEZI</name>
<gene>
    <name evidence="1" type="ORF">FHL15_007465</name>
</gene>
<dbReference type="STRING" id="2512241.A0A553HUR0"/>
<sequence>MAFPTSNPINTWLDGHTLSTYRDQSQLEWPLAPSGSHIKPSDISDTGTIVVCRSLPGIAFVGPDQYTRMYRVKHQKHRPLLPRLSLHKGPSESSPIWATYKAITLHEAWIEIPCRSTGATSHGRVKVRRKQDGRRNKYVFSMRIRGREETFGWRRSKNEMIKDIGLSHNGYKLVRLTEGTHSSSSHFGPRTSDRMQVVALASRSHHLVPRCMALRYITSFGDEWELVSLVTVLGFWLWDPLGFDNKITTLHAESNQLGEDQLKDSRQLKLIEVVRY</sequence>
<dbReference type="OrthoDB" id="3431997at2759"/>
<protein>
    <submittedName>
        <fullName evidence="1">Uncharacterized protein</fullName>
    </submittedName>
</protein>
<proteinExistence type="predicted"/>
<dbReference type="EMBL" id="VFLP01000043">
    <property type="protein sequence ID" value="TRX91683.1"/>
    <property type="molecule type" value="Genomic_DNA"/>
</dbReference>
<comment type="caution">
    <text evidence="1">The sequence shown here is derived from an EMBL/GenBank/DDBJ whole genome shotgun (WGS) entry which is preliminary data.</text>
</comment>